<dbReference type="InterPro" id="IPR032675">
    <property type="entry name" value="LRR_dom_sf"/>
</dbReference>
<keyword evidence="2" id="KW-1185">Reference proteome</keyword>
<dbReference type="EMBL" id="QPFP01000015">
    <property type="protein sequence ID" value="TEB32496.1"/>
    <property type="molecule type" value="Genomic_DNA"/>
</dbReference>
<accession>A0A4Y7TE87</accession>
<reference evidence="1 2" key="1">
    <citation type="journal article" date="2019" name="Nat. Ecol. Evol.">
        <title>Megaphylogeny resolves global patterns of mushroom evolution.</title>
        <authorList>
            <person name="Varga T."/>
            <person name="Krizsan K."/>
            <person name="Foldi C."/>
            <person name="Dima B."/>
            <person name="Sanchez-Garcia M."/>
            <person name="Sanchez-Ramirez S."/>
            <person name="Szollosi G.J."/>
            <person name="Szarkandi J.G."/>
            <person name="Papp V."/>
            <person name="Albert L."/>
            <person name="Andreopoulos W."/>
            <person name="Angelini C."/>
            <person name="Antonin V."/>
            <person name="Barry K.W."/>
            <person name="Bougher N.L."/>
            <person name="Buchanan P."/>
            <person name="Buyck B."/>
            <person name="Bense V."/>
            <person name="Catcheside P."/>
            <person name="Chovatia M."/>
            <person name="Cooper J."/>
            <person name="Damon W."/>
            <person name="Desjardin D."/>
            <person name="Finy P."/>
            <person name="Geml J."/>
            <person name="Haridas S."/>
            <person name="Hughes K."/>
            <person name="Justo A."/>
            <person name="Karasinski D."/>
            <person name="Kautmanova I."/>
            <person name="Kiss B."/>
            <person name="Kocsube S."/>
            <person name="Kotiranta H."/>
            <person name="LaButti K.M."/>
            <person name="Lechner B.E."/>
            <person name="Liimatainen K."/>
            <person name="Lipzen A."/>
            <person name="Lukacs Z."/>
            <person name="Mihaltcheva S."/>
            <person name="Morgado L.N."/>
            <person name="Niskanen T."/>
            <person name="Noordeloos M.E."/>
            <person name="Ohm R.A."/>
            <person name="Ortiz-Santana B."/>
            <person name="Ovrebo C."/>
            <person name="Racz N."/>
            <person name="Riley R."/>
            <person name="Savchenko A."/>
            <person name="Shiryaev A."/>
            <person name="Soop K."/>
            <person name="Spirin V."/>
            <person name="Szebenyi C."/>
            <person name="Tomsovsky M."/>
            <person name="Tulloss R.E."/>
            <person name="Uehling J."/>
            <person name="Grigoriev I.V."/>
            <person name="Vagvolgyi C."/>
            <person name="Papp T."/>
            <person name="Martin F.M."/>
            <person name="Miettinen O."/>
            <person name="Hibbett D.S."/>
            <person name="Nagy L.G."/>
        </authorList>
    </citation>
    <scope>NUCLEOTIDE SEQUENCE [LARGE SCALE GENOMIC DNA]</scope>
    <source>
        <strain evidence="1 2">FP101781</strain>
    </source>
</reference>
<evidence type="ECO:0000313" key="2">
    <source>
        <dbReference type="Proteomes" id="UP000298030"/>
    </source>
</evidence>
<protein>
    <recommendedName>
        <fullName evidence="3">F-box domain-containing protein</fullName>
    </recommendedName>
</protein>
<evidence type="ECO:0000313" key="1">
    <source>
        <dbReference type="EMBL" id="TEB32496.1"/>
    </source>
</evidence>
<dbReference type="AlphaFoldDB" id="A0A4Y7TE87"/>
<comment type="caution">
    <text evidence="1">The sequence shown here is derived from an EMBL/GenBank/DDBJ whole genome shotgun (WGS) entry which is preliminary data.</text>
</comment>
<proteinExistence type="predicted"/>
<evidence type="ECO:0008006" key="3">
    <source>
        <dbReference type="Google" id="ProtNLM"/>
    </source>
</evidence>
<name>A0A4Y7TE87_COPMI</name>
<dbReference type="SUPFAM" id="SSF52047">
    <property type="entry name" value="RNI-like"/>
    <property type="match status" value="1"/>
</dbReference>
<gene>
    <name evidence="1" type="ORF">FA13DRAFT_258736</name>
</gene>
<dbReference type="Gene3D" id="3.80.10.10">
    <property type="entry name" value="Ribonuclease Inhibitor"/>
    <property type="match status" value="1"/>
</dbReference>
<dbReference type="Proteomes" id="UP000298030">
    <property type="component" value="Unassembled WGS sequence"/>
</dbReference>
<organism evidence="1 2">
    <name type="scientific">Coprinellus micaceus</name>
    <name type="common">Glistening ink-cap mushroom</name>
    <name type="synonym">Coprinus micaceus</name>
    <dbReference type="NCBI Taxonomy" id="71717"/>
    <lineage>
        <taxon>Eukaryota</taxon>
        <taxon>Fungi</taxon>
        <taxon>Dikarya</taxon>
        <taxon>Basidiomycota</taxon>
        <taxon>Agaricomycotina</taxon>
        <taxon>Agaricomycetes</taxon>
        <taxon>Agaricomycetidae</taxon>
        <taxon>Agaricales</taxon>
        <taxon>Agaricineae</taxon>
        <taxon>Psathyrellaceae</taxon>
        <taxon>Coprinellus</taxon>
    </lineage>
</organism>
<sequence length="473" mass="52698">MYSPSLSAHSRQVPRRVITPSDLDRYLNYYAPRIRSIKPPLPLYDEGPLTWVSSQALQALQAATDCQPGVLSPLLEEFDWTYLMFSALFDLEGYVGKDHMEGASLCMSLFLGQNLKHLTFSSFYDDPTHLTAIQSTAEKFPHLKSVSIALGNVAGSNGSRFLHTYLHASSWDFLETLDIGVDRPNTCLPYLPHPTTFHTIATLPRLKKLALNGLSNIALAPTSSSVKHRRLFSTLTDLELGMARMAEMISVLQLLPANHGLTSLTLGVKLTPSLEELKLAIDTIVALCNPRVLQNLELRVDMLSSGAVESLDLDEEAGLDISPLLVFQKLTKLTVHVDWNIQLTPGLLEQIPKAWPSLEELEFYSIATSTRIPLINHLQVLNLINRLPSLKELVIRFDATKVSGDEVVEGAPFPLKYLGVGDSPISSPSKVLRFLKANLPLIEPPDINWVMDWDTPVHRKRWESVRQSMGSTY</sequence>
<dbReference type="OrthoDB" id="2841072at2759"/>